<feature type="domain" description="DUF6537" evidence="1">
    <location>
        <begin position="1"/>
        <end position="62"/>
    </location>
</feature>
<name>A0A6C0U3T1_9GAMM</name>
<gene>
    <name evidence="2" type="ORF">G3T16_14965</name>
</gene>
<evidence type="ECO:0000313" key="2">
    <source>
        <dbReference type="EMBL" id="QIB66503.1"/>
    </source>
</evidence>
<dbReference type="Pfam" id="PF20169">
    <property type="entry name" value="DUF6537"/>
    <property type="match status" value="1"/>
</dbReference>
<accession>A0A6C0U3T1</accession>
<sequence>MARFRFLRGSALDPFAWTAERRAERQLIRDYEALLREAMRTVDVPRRAQAAQLLALPQRNYGRVGKPSLP</sequence>
<evidence type="ECO:0000313" key="3">
    <source>
        <dbReference type="Proteomes" id="UP000477680"/>
    </source>
</evidence>
<reference evidence="2 3" key="1">
    <citation type="submission" date="2020-02" db="EMBL/GenBank/DDBJ databases">
        <title>Genome sequencing for Kineobactrum sp. M2.</title>
        <authorList>
            <person name="Park S.-J."/>
        </authorList>
    </citation>
    <scope>NUCLEOTIDE SEQUENCE [LARGE SCALE GENOMIC DNA]</scope>
    <source>
        <strain evidence="2 3">M2</strain>
    </source>
</reference>
<proteinExistence type="predicted"/>
<dbReference type="AlphaFoldDB" id="A0A6C0U3T1"/>
<dbReference type="Proteomes" id="UP000477680">
    <property type="component" value="Chromosome"/>
</dbReference>
<organism evidence="2 3">
    <name type="scientific">Kineobactrum salinum</name>
    <dbReference type="NCBI Taxonomy" id="2708301"/>
    <lineage>
        <taxon>Bacteria</taxon>
        <taxon>Pseudomonadati</taxon>
        <taxon>Pseudomonadota</taxon>
        <taxon>Gammaproteobacteria</taxon>
        <taxon>Cellvibrionales</taxon>
        <taxon>Halieaceae</taxon>
        <taxon>Kineobactrum</taxon>
    </lineage>
</organism>
<dbReference type="EMBL" id="CP048711">
    <property type="protein sequence ID" value="QIB66503.1"/>
    <property type="molecule type" value="Genomic_DNA"/>
</dbReference>
<dbReference type="InterPro" id="IPR046667">
    <property type="entry name" value="DUF6537"/>
</dbReference>
<evidence type="ECO:0000259" key="1">
    <source>
        <dbReference type="Pfam" id="PF20169"/>
    </source>
</evidence>
<dbReference type="KEGG" id="kim:G3T16_14965"/>
<protein>
    <recommendedName>
        <fullName evidence="1">DUF6537 domain-containing protein</fullName>
    </recommendedName>
</protein>
<keyword evidence="3" id="KW-1185">Reference proteome</keyword>